<dbReference type="GeneID" id="9346163"/>
<protein>
    <submittedName>
        <fullName evidence="8">CoB--CoM heterodisulfide reductase</fullName>
        <ecNumber evidence="8">1.8.98.1</ecNumber>
    </submittedName>
</protein>
<evidence type="ECO:0000256" key="4">
    <source>
        <dbReference type="ARBA" id="ARBA00023002"/>
    </source>
</evidence>
<dbReference type="RefSeq" id="WP_013194021.1">
    <property type="nucleotide sequence ID" value="NC_014253.1"/>
</dbReference>
<feature type="domain" description="4Fe-4S ferredoxin-type" evidence="7">
    <location>
        <begin position="81"/>
        <end position="112"/>
    </location>
</feature>
<feature type="domain" description="4Fe-4S ferredoxin-type" evidence="7">
    <location>
        <begin position="14"/>
        <end position="45"/>
    </location>
</feature>
<keyword evidence="2" id="KW-0004">4Fe-4S</keyword>
<dbReference type="PROSITE" id="PS00198">
    <property type="entry name" value="4FE4S_FER_1"/>
    <property type="match status" value="1"/>
</dbReference>
<evidence type="ECO:0000259" key="7">
    <source>
        <dbReference type="PROSITE" id="PS51379"/>
    </source>
</evidence>
<dbReference type="PANTHER" id="PTHR43255">
    <property type="entry name" value="IRON-SULFUR-BINDING OXIDOREDUCTASE FADF-RELATED-RELATED"/>
    <property type="match status" value="1"/>
</dbReference>
<dbReference type="InterPro" id="IPR004017">
    <property type="entry name" value="Cys_rich_dom"/>
</dbReference>
<dbReference type="HOGENOM" id="CLU_023081_2_0_2"/>
<dbReference type="Gene3D" id="1.10.1060.10">
    <property type="entry name" value="Alpha-helical ferredoxin"/>
    <property type="match status" value="1"/>
</dbReference>
<sequence length="412" mass="45839">MAKKQPSIDTKGITAVQLMELDSCTRCGECVQWCPTYSASGQEPGLAPRDKILRWRDYMNKSYGLRAKLFGPKEISEEELDEFSSDLYQCTTCGICETVCESGIDTINLWEGIRANLVKRGQGPYGKQKYFFKLVSEYGNPYMEPAENRTAWMPEDIEVKETADIVYYGGCTAEYKQTKLAVATARVLNKLGIDFAMLGEDELCCGSPLLRTGQSELENIARDCTIKNVENIKAKGASKVLYACAGCYRTSIVDWPKLYGKPLPFEIVHITEFLADLIKQGKIKWEKSINKTVTYHDPCHMGRHVGTYDAPRYVLENIPGIKLIEMDRIKDYSRCCGAGGGMKAGIPDLALKVGEERIEDALETDADILSSACPFCKRNLADARDSVDAKDMEVEDVIVLVAEALGLEVEGE</sequence>
<dbReference type="KEGG" id="mev:Metev_0542"/>
<dbReference type="GO" id="GO:0005886">
    <property type="term" value="C:plasma membrane"/>
    <property type="evidence" value="ECO:0007669"/>
    <property type="project" value="TreeGrafter"/>
</dbReference>
<dbReference type="PANTHER" id="PTHR43255:SF1">
    <property type="entry name" value="IRON-SULFUR-BINDING OXIDOREDUCTASE FADF-RELATED"/>
    <property type="match status" value="1"/>
</dbReference>
<keyword evidence="3" id="KW-0479">Metal-binding</keyword>
<gene>
    <name evidence="8" type="ordered locus">Metev_0542</name>
</gene>
<dbReference type="Pfam" id="PF02754">
    <property type="entry name" value="CCG"/>
    <property type="match status" value="2"/>
</dbReference>
<evidence type="ECO:0000256" key="6">
    <source>
        <dbReference type="ARBA" id="ARBA00023014"/>
    </source>
</evidence>
<evidence type="ECO:0000256" key="2">
    <source>
        <dbReference type="ARBA" id="ARBA00022485"/>
    </source>
</evidence>
<proteinExistence type="inferred from homology"/>
<dbReference type="GO" id="GO:0046872">
    <property type="term" value="F:metal ion binding"/>
    <property type="evidence" value="ECO:0007669"/>
    <property type="project" value="UniProtKB-KW"/>
</dbReference>
<dbReference type="InterPro" id="IPR009051">
    <property type="entry name" value="Helical_ferredxn"/>
</dbReference>
<evidence type="ECO:0000256" key="3">
    <source>
        <dbReference type="ARBA" id="ARBA00022723"/>
    </source>
</evidence>
<evidence type="ECO:0000256" key="1">
    <source>
        <dbReference type="ARBA" id="ARBA00007097"/>
    </source>
</evidence>
<dbReference type="SUPFAM" id="SSF46548">
    <property type="entry name" value="alpha-helical ferredoxin"/>
    <property type="match status" value="1"/>
</dbReference>
<organism evidence="8 9">
    <name type="scientific">Methanohalobium evestigatum (strain ATCC BAA-1072 / DSM 3721 / NBRC 107634 / OCM 161 / Z-7303)</name>
    <dbReference type="NCBI Taxonomy" id="644295"/>
    <lineage>
        <taxon>Archaea</taxon>
        <taxon>Methanobacteriati</taxon>
        <taxon>Methanobacteriota</taxon>
        <taxon>Stenosarchaea group</taxon>
        <taxon>Methanomicrobia</taxon>
        <taxon>Methanosarcinales</taxon>
        <taxon>Methanosarcinaceae</taxon>
        <taxon>Methanohalobium</taxon>
    </lineage>
</organism>
<dbReference type="GO" id="GO:0051912">
    <property type="term" value="F:CoB--CoM heterodisulfide reductase activity"/>
    <property type="evidence" value="ECO:0007669"/>
    <property type="project" value="UniProtKB-EC"/>
</dbReference>
<dbReference type="InterPro" id="IPR017896">
    <property type="entry name" value="4Fe4S_Fe-S-bd"/>
</dbReference>
<dbReference type="InterPro" id="IPR017900">
    <property type="entry name" value="4Fe4S_Fe_S_CS"/>
</dbReference>
<accession>D7E8B1</accession>
<keyword evidence="5" id="KW-0408">Iron</keyword>
<comment type="similarity">
    <text evidence="1">Belongs to the HdrC family.</text>
</comment>
<dbReference type="Pfam" id="PF13183">
    <property type="entry name" value="Fer4_8"/>
    <property type="match status" value="1"/>
</dbReference>
<dbReference type="InterPro" id="IPR051460">
    <property type="entry name" value="HdrC_iron-sulfur_subunit"/>
</dbReference>
<dbReference type="Proteomes" id="UP000000391">
    <property type="component" value="Chromosome"/>
</dbReference>
<dbReference type="PROSITE" id="PS51379">
    <property type="entry name" value="4FE4S_FER_2"/>
    <property type="match status" value="2"/>
</dbReference>
<dbReference type="EC" id="1.8.98.1" evidence="8"/>
<name>D7E8B1_METEZ</name>
<evidence type="ECO:0000313" key="9">
    <source>
        <dbReference type="Proteomes" id="UP000000391"/>
    </source>
</evidence>
<dbReference type="STRING" id="644295.Metev_0542"/>
<dbReference type="GO" id="GO:0051539">
    <property type="term" value="F:4 iron, 4 sulfur cluster binding"/>
    <property type="evidence" value="ECO:0007669"/>
    <property type="project" value="UniProtKB-KW"/>
</dbReference>
<evidence type="ECO:0000313" key="8">
    <source>
        <dbReference type="EMBL" id="ADI73453.1"/>
    </source>
</evidence>
<dbReference type="EMBL" id="CP002069">
    <property type="protein sequence ID" value="ADI73453.1"/>
    <property type="molecule type" value="Genomic_DNA"/>
</dbReference>
<dbReference type="OrthoDB" id="42878at2157"/>
<keyword evidence="6" id="KW-0411">Iron-sulfur</keyword>
<keyword evidence="9" id="KW-1185">Reference proteome</keyword>
<reference evidence="8 9" key="1">
    <citation type="submission" date="2010-06" db="EMBL/GenBank/DDBJ databases">
        <title>Complete sequence chromosome of Methanohalobium evestigatum Z-7303.</title>
        <authorList>
            <consortium name="US DOE Joint Genome Institute"/>
            <person name="Lucas S."/>
            <person name="Copeland A."/>
            <person name="Lapidus A."/>
            <person name="Cheng J.-F."/>
            <person name="Bruce D."/>
            <person name="Goodwin L."/>
            <person name="Pitluck S."/>
            <person name="Saunders E."/>
            <person name="Detter J.C."/>
            <person name="Han C."/>
            <person name="Tapia R."/>
            <person name="Land M."/>
            <person name="Hauser L."/>
            <person name="Kyrpides N."/>
            <person name="Mikhailova N."/>
            <person name="Sieprawska-Lupa M."/>
            <person name="Whitman W.B."/>
            <person name="Anderson I."/>
            <person name="Woyke T."/>
        </authorList>
    </citation>
    <scope>NUCLEOTIDE SEQUENCE [LARGE SCALE GENOMIC DNA]</scope>
    <source>
        <strain evidence="9">ATCC BAA-1072 / DSM 3721 / NBRC 107634 / OCM 161 / Z-7303</strain>
    </source>
</reference>
<dbReference type="AlphaFoldDB" id="D7E8B1"/>
<evidence type="ECO:0000256" key="5">
    <source>
        <dbReference type="ARBA" id="ARBA00023004"/>
    </source>
</evidence>
<keyword evidence="4 8" id="KW-0560">Oxidoreductase</keyword>